<dbReference type="EMBL" id="LAZR01013602">
    <property type="protein sequence ID" value="KKM21200.1"/>
    <property type="molecule type" value="Genomic_DNA"/>
</dbReference>
<organism evidence="1">
    <name type="scientific">marine sediment metagenome</name>
    <dbReference type="NCBI Taxonomy" id="412755"/>
    <lineage>
        <taxon>unclassified sequences</taxon>
        <taxon>metagenomes</taxon>
        <taxon>ecological metagenomes</taxon>
    </lineage>
</organism>
<evidence type="ECO:0000313" key="1">
    <source>
        <dbReference type="EMBL" id="KKM21200.1"/>
    </source>
</evidence>
<name>A0A0F9L019_9ZZZZ</name>
<comment type="caution">
    <text evidence="1">The sequence shown here is derived from an EMBL/GenBank/DDBJ whole genome shotgun (WGS) entry which is preliminary data.</text>
</comment>
<reference evidence="1" key="1">
    <citation type="journal article" date="2015" name="Nature">
        <title>Complex archaea that bridge the gap between prokaryotes and eukaryotes.</title>
        <authorList>
            <person name="Spang A."/>
            <person name="Saw J.H."/>
            <person name="Jorgensen S.L."/>
            <person name="Zaremba-Niedzwiedzka K."/>
            <person name="Martijn J."/>
            <person name="Lind A.E."/>
            <person name="van Eijk R."/>
            <person name="Schleper C."/>
            <person name="Guy L."/>
            <person name="Ettema T.J."/>
        </authorList>
    </citation>
    <scope>NUCLEOTIDE SEQUENCE</scope>
</reference>
<dbReference type="AlphaFoldDB" id="A0A0F9L019"/>
<proteinExistence type="predicted"/>
<accession>A0A0F9L019</accession>
<protein>
    <submittedName>
        <fullName evidence="1">Uncharacterized protein</fullName>
    </submittedName>
</protein>
<gene>
    <name evidence="1" type="ORF">LCGC14_1637820</name>
</gene>
<sequence>MTDDVQVKFCVSTHKTNYTCVCSCGKARKTIEEIKNPVTLWVQWSGRVNDIDSNESEFCIRSEEIVSTDIIAANNL</sequence>